<dbReference type="OrthoDB" id="10018899at2"/>
<name>A0A5C4S8N0_CHLTI</name>
<evidence type="ECO:0000313" key="2">
    <source>
        <dbReference type="EMBL" id="TNJ39796.1"/>
    </source>
</evidence>
<feature type="transmembrane region" description="Helical" evidence="1">
    <location>
        <begin position="32"/>
        <end position="51"/>
    </location>
</feature>
<comment type="caution">
    <text evidence="2">The sequence shown here is derived from an EMBL/GenBank/DDBJ whole genome shotgun (WGS) entry which is preliminary data.</text>
</comment>
<evidence type="ECO:0000256" key="1">
    <source>
        <dbReference type="SAM" id="Phobius"/>
    </source>
</evidence>
<dbReference type="Proteomes" id="UP000308271">
    <property type="component" value="Unassembled WGS sequence"/>
</dbReference>
<reference evidence="2 3" key="1">
    <citation type="submission" date="2019-05" db="EMBL/GenBank/DDBJ databases">
        <title>Draft Whole-Genome sequence of the green sulfur bacterium Chlorobaculum thiosulfatiphilum DSM 249.</title>
        <authorList>
            <person name="Meyer T.E."/>
            <person name="Kyndt J.A."/>
        </authorList>
    </citation>
    <scope>NUCLEOTIDE SEQUENCE [LARGE SCALE GENOMIC DNA]</scope>
    <source>
        <strain evidence="2 3">DSM 249</strain>
    </source>
</reference>
<keyword evidence="1" id="KW-0812">Transmembrane</keyword>
<feature type="transmembrane region" description="Helical" evidence="1">
    <location>
        <begin position="57"/>
        <end position="78"/>
    </location>
</feature>
<dbReference type="RefSeq" id="WP_139456099.1">
    <property type="nucleotide sequence ID" value="NZ_VDCH01000003.1"/>
</dbReference>
<dbReference type="AlphaFoldDB" id="A0A5C4S8N0"/>
<keyword evidence="1" id="KW-0472">Membrane</keyword>
<evidence type="ECO:0000313" key="3">
    <source>
        <dbReference type="Proteomes" id="UP000308271"/>
    </source>
</evidence>
<dbReference type="EMBL" id="VDCH01000003">
    <property type="protein sequence ID" value="TNJ39796.1"/>
    <property type="molecule type" value="Genomic_DNA"/>
</dbReference>
<gene>
    <name evidence="2" type="ORF">FGF66_02320</name>
</gene>
<keyword evidence="3" id="KW-1185">Reference proteome</keyword>
<keyword evidence="1" id="KW-1133">Transmembrane helix</keyword>
<sequence>MKKIKESTERLIAYLSLCVNFVFKDFFKKVDAVFGSIFVTVIFLFIQHYHWFSDSDFKNSLFCIIFGILLLVFIRFSFAPYYVWGKDQDAIYELLKIDKSDLENMLGGRFIFQNTFLYGGDINICKSYVGTKEIMSLNNVYTAVKVRAPKNSLAKIKINTTYCSFCGQCRFYYKSNNKEEFFMDDACDSHGFFDVYIDDNSRFFLKMICDDNITVENDSTLLIEIKSWIYLYCIF</sequence>
<protein>
    <submittedName>
        <fullName evidence="2">Uncharacterized protein</fullName>
    </submittedName>
</protein>
<proteinExistence type="predicted"/>
<organism evidence="2 3">
    <name type="scientific">Chlorobaculum thiosulfatiphilum</name>
    <name type="common">Chlorobium limicola f.sp. thiosulfatophilum</name>
    <dbReference type="NCBI Taxonomy" id="115852"/>
    <lineage>
        <taxon>Bacteria</taxon>
        <taxon>Pseudomonadati</taxon>
        <taxon>Chlorobiota</taxon>
        <taxon>Chlorobiia</taxon>
        <taxon>Chlorobiales</taxon>
        <taxon>Chlorobiaceae</taxon>
        <taxon>Chlorobaculum</taxon>
    </lineage>
</organism>
<accession>A0A5C4S8N0</accession>